<name>A0A235BX05_UNCW3</name>
<dbReference type="InterPro" id="IPR045784">
    <property type="entry name" value="Radical_SAM_N2"/>
</dbReference>
<dbReference type="EMBL" id="NOZP01000036">
    <property type="protein sequence ID" value="OYD16791.1"/>
    <property type="molecule type" value="Genomic_DNA"/>
</dbReference>
<protein>
    <recommendedName>
        <fullName evidence="1">Radical SAM core domain-containing protein</fullName>
    </recommendedName>
</protein>
<evidence type="ECO:0000313" key="3">
    <source>
        <dbReference type="Proteomes" id="UP000215559"/>
    </source>
</evidence>
<dbReference type="InterPro" id="IPR018768">
    <property type="entry name" value="DUF2344"/>
</dbReference>
<dbReference type="CDD" id="cd01335">
    <property type="entry name" value="Radical_SAM"/>
    <property type="match status" value="1"/>
</dbReference>
<accession>A0A235BX05</accession>
<dbReference type="SMART" id="SM00729">
    <property type="entry name" value="Elp3"/>
    <property type="match status" value="1"/>
</dbReference>
<dbReference type="PANTHER" id="PTHR42731">
    <property type="entry name" value="SLL1084 PROTEIN"/>
    <property type="match status" value="1"/>
</dbReference>
<dbReference type="PROSITE" id="PS51918">
    <property type="entry name" value="RADICAL_SAM"/>
    <property type="match status" value="1"/>
</dbReference>
<reference evidence="2 3" key="1">
    <citation type="submission" date="2017-07" db="EMBL/GenBank/DDBJ databases">
        <title>Recovery of genomes from metagenomes via a dereplication, aggregation, and scoring strategy.</title>
        <authorList>
            <person name="Sieber C.M."/>
            <person name="Probst A.J."/>
            <person name="Sharrar A."/>
            <person name="Thomas B.C."/>
            <person name="Hess M."/>
            <person name="Tringe S.G."/>
            <person name="Banfield J.F."/>
        </authorList>
    </citation>
    <scope>NUCLEOTIDE SEQUENCE [LARGE SCALE GENOMIC DNA]</scope>
    <source>
        <strain evidence="2">JGI_Cruoil_03_51_56</strain>
    </source>
</reference>
<dbReference type="SFLD" id="SFLDS00029">
    <property type="entry name" value="Radical_SAM"/>
    <property type="match status" value="1"/>
</dbReference>
<dbReference type="Gene3D" id="3.80.30.20">
    <property type="entry name" value="tm_1862 like domain"/>
    <property type="match status" value="1"/>
</dbReference>
<dbReference type="Pfam" id="PF10105">
    <property type="entry name" value="DUF2344"/>
    <property type="match status" value="1"/>
</dbReference>
<dbReference type="InterPro" id="IPR023862">
    <property type="entry name" value="CHP03960_rSAM"/>
</dbReference>
<evidence type="ECO:0000259" key="1">
    <source>
        <dbReference type="PROSITE" id="PS51918"/>
    </source>
</evidence>
<evidence type="ECO:0000313" key="2">
    <source>
        <dbReference type="EMBL" id="OYD16791.1"/>
    </source>
</evidence>
<comment type="caution">
    <text evidence="2">The sequence shown here is derived from an EMBL/GenBank/DDBJ whole genome shotgun (WGS) entry which is preliminary data.</text>
</comment>
<dbReference type="GO" id="GO:0003824">
    <property type="term" value="F:catalytic activity"/>
    <property type="evidence" value="ECO:0007669"/>
    <property type="project" value="InterPro"/>
</dbReference>
<gene>
    <name evidence="2" type="ORF">CH330_01780</name>
</gene>
<dbReference type="AlphaFoldDB" id="A0A235BX05"/>
<dbReference type="SFLD" id="SFLDG01082">
    <property type="entry name" value="B12-binding_domain_containing"/>
    <property type="match status" value="1"/>
</dbReference>
<dbReference type="GO" id="GO:0051536">
    <property type="term" value="F:iron-sulfur cluster binding"/>
    <property type="evidence" value="ECO:0007669"/>
    <property type="project" value="InterPro"/>
</dbReference>
<feature type="domain" description="Radical SAM core" evidence="1">
    <location>
        <begin position="234"/>
        <end position="462"/>
    </location>
</feature>
<dbReference type="SUPFAM" id="SSF102114">
    <property type="entry name" value="Radical SAM enzymes"/>
    <property type="match status" value="1"/>
</dbReference>
<dbReference type="InterPro" id="IPR023404">
    <property type="entry name" value="rSAM_horseshoe"/>
</dbReference>
<sequence length="811" mass="92246">MFDKVNEVLPLVTKPIRYTGGEYNTLLKATEPSKVSWVLAMPEVYELGMSNYGLRILYSVINRIDNAACDRVYCPWPDFGALLRKEEMPLYALESKRPVKEFDILGVSLQTELSYTNLLYLLDLAQIPLHRDERDTRHPLVVAGGPCTVNPLPLVDFIDAFVVGDGEEPVREITEVYADWNHRNRDDLLSSIARLSGLFVPGKTERRRNSVRRRILEELKEEDFPFPPVVPICETVHNRLTIEINRGCTRGCRFCQAGMINRPVRFRTVEQIVSLAEQGIRATGWEEISLLSLSTLDYPDLLNLVHRLNSRLKGRNVALSLPSTRGEEFSPELAFDMKEVKKTGLTFAPETVSSHLKSFINKNISEARTVEAIRTALDAGWRGVKLYFMLGLPTETDADVDEIGRFVNEIARMCQGRAVRYKLSPFVPKPHTPLQWAGFVGVEQVREKIDRLKSVLTRRNIKAKWEKPESSFVQALLARGDERLGRVIEDVYHKGGVFQEWTEYFRFPNWVEACEKEGVDPDEFTGRKELDFSLPWDFIDTGVDKAFLRREYERAQQGEETPDCGRTGCTGCGICPEGKPPPRPEKTAVVLTAYGRKSKPVMNYNEPKNRFRLRYVVKEPYRFAAHLDRVRALYHSLRRSELPIIYTRGFSPKPMLSLGPPLPVGLVSESEYVDIFTSFRYSGNVVRDFGPFLPRGLQITAGRRVPLDWPSLCKLINLGRYLIRVPDVGERLPELVEHGHRLAGVRNLAQGPQAGLILDLAIVPGVRLFSTLAQLFGIEEKEVRCLRVARLDCLIERDSKIMAPMEGVNES</sequence>
<organism evidence="2 3">
    <name type="scientific">candidate division WOR-3 bacterium JGI_Cruoil_03_51_56</name>
    <dbReference type="NCBI Taxonomy" id="1973747"/>
    <lineage>
        <taxon>Bacteria</taxon>
        <taxon>Bacteria division WOR-3</taxon>
    </lineage>
</organism>
<dbReference type="PANTHER" id="PTHR42731:SF1">
    <property type="entry name" value="RADICAL SAM DOMAIN PROTEIN"/>
    <property type="match status" value="1"/>
</dbReference>
<dbReference type="InterPro" id="IPR006638">
    <property type="entry name" value="Elp3/MiaA/NifB-like_rSAM"/>
</dbReference>
<dbReference type="Pfam" id="PF04055">
    <property type="entry name" value="Radical_SAM"/>
    <property type="match status" value="1"/>
</dbReference>
<dbReference type="InterPro" id="IPR007197">
    <property type="entry name" value="rSAM"/>
</dbReference>
<proteinExistence type="predicted"/>
<dbReference type="Pfam" id="PF19864">
    <property type="entry name" value="Radical_SAM_N2"/>
    <property type="match status" value="1"/>
</dbReference>
<dbReference type="InterPro" id="IPR058240">
    <property type="entry name" value="rSAM_sf"/>
</dbReference>
<dbReference type="NCBIfam" id="TIGR03960">
    <property type="entry name" value="rSAM_fuse_unch"/>
    <property type="match status" value="1"/>
</dbReference>
<dbReference type="Proteomes" id="UP000215559">
    <property type="component" value="Unassembled WGS sequence"/>
</dbReference>
<dbReference type="NCBIfam" id="TIGR03936">
    <property type="entry name" value="sam_1_link_chp"/>
    <property type="match status" value="1"/>
</dbReference>